<name>A0A1D3CSM1_9EIME</name>
<evidence type="ECO:0000313" key="1">
    <source>
        <dbReference type="EMBL" id="OEH74197.1"/>
    </source>
</evidence>
<reference evidence="1 2" key="1">
    <citation type="journal article" date="2016" name="BMC Genomics">
        <title>Comparative genomics reveals Cyclospora cayetanensis possesses coccidia-like metabolism and invasion components but unique surface antigens.</title>
        <authorList>
            <person name="Liu S."/>
            <person name="Wang L."/>
            <person name="Zheng H."/>
            <person name="Xu Z."/>
            <person name="Roellig D.M."/>
            <person name="Li N."/>
            <person name="Frace M.A."/>
            <person name="Tang K."/>
            <person name="Arrowood M.J."/>
            <person name="Moss D.M."/>
            <person name="Zhang L."/>
            <person name="Feng Y."/>
            <person name="Xiao L."/>
        </authorList>
    </citation>
    <scope>NUCLEOTIDE SEQUENCE [LARGE SCALE GENOMIC DNA]</scope>
    <source>
        <strain evidence="1 2">CHN_HEN01</strain>
    </source>
</reference>
<dbReference type="EMBL" id="JROU02002097">
    <property type="protein sequence ID" value="OEH74197.1"/>
    <property type="molecule type" value="Genomic_DNA"/>
</dbReference>
<dbReference type="Proteomes" id="UP000095192">
    <property type="component" value="Unassembled WGS sequence"/>
</dbReference>
<dbReference type="VEuPathDB" id="ToxoDB:cyc_01818"/>
<evidence type="ECO:0000313" key="2">
    <source>
        <dbReference type="Proteomes" id="UP000095192"/>
    </source>
</evidence>
<dbReference type="InParanoid" id="A0A1D3CSM1"/>
<proteinExistence type="predicted"/>
<sequence length="89" mass="9622">MPARSASPGTLLEASLSSELLPDFHTVKRRRRKNSSTNCYQWKKEILRSGLPCEGKGGGGQLYGGCRQGAPLPVIRGPLLPPFGWSLGE</sequence>
<gene>
    <name evidence="1" type="ORF">cyc_01818</name>
</gene>
<comment type="caution">
    <text evidence="1">The sequence shown here is derived from an EMBL/GenBank/DDBJ whole genome shotgun (WGS) entry which is preliminary data.</text>
</comment>
<keyword evidence="2" id="KW-1185">Reference proteome</keyword>
<dbReference type="AlphaFoldDB" id="A0A1D3CSM1"/>
<organism evidence="1 2">
    <name type="scientific">Cyclospora cayetanensis</name>
    <dbReference type="NCBI Taxonomy" id="88456"/>
    <lineage>
        <taxon>Eukaryota</taxon>
        <taxon>Sar</taxon>
        <taxon>Alveolata</taxon>
        <taxon>Apicomplexa</taxon>
        <taxon>Conoidasida</taxon>
        <taxon>Coccidia</taxon>
        <taxon>Eucoccidiorida</taxon>
        <taxon>Eimeriorina</taxon>
        <taxon>Eimeriidae</taxon>
        <taxon>Cyclospora</taxon>
    </lineage>
</organism>
<accession>A0A1D3CSM1</accession>
<protein>
    <submittedName>
        <fullName evidence="1">Uncharacterized protein</fullName>
    </submittedName>
</protein>